<dbReference type="GO" id="GO:0000139">
    <property type="term" value="C:Golgi membrane"/>
    <property type="evidence" value="ECO:0007669"/>
    <property type="project" value="TreeGrafter"/>
</dbReference>
<dbReference type="Pfam" id="PF05637">
    <property type="entry name" value="Glyco_transf_34"/>
    <property type="match status" value="1"/>
</dbReference>
<sequence length="293" mass="33308">MPRVRHTQLLFAIFVVTLFWIITISGSGETYPPLRYAQKFSDQFKYAGTLDFKESSQQADEQTPTNSESFTEILDDVDSHNLIVKHSKGETVVLVLASNGGGNQGDIEGLLEMVVEDRTSYAKRHGYGFFYTNTDRYNAGDMHPAWLKSKAISEAMMTFPKASWFWWLDQDAIIMTPSLSIEAALLNPKILGQKLLSLEKYIREGIPDAFSPEVYNLDKVDLIFSQDHNGLNTGSMLIRRSLWTDIVLDLWNNPDLVQATEFGKEQDLIRDLLVRHDTFRTHAGIVQQRLINA</sequence>
<dbReference type="InterPro" id="IPR008630">
    <property type="entry name" value="Glyco_trans_34"/>
</dbReference>
<comment type="caution">
    <text evidence="4">The sequence shown here is derived from an EMBL/GenBank/DDBJ whole genome shotgun (WGS) entry which is preliminary data.</text>
</comment>
<evidence type="ECO:0000256" key="1">
    <source>
        <dbReference type="ARBA" id="ARBA00005664"/>
    </source>
</evidence>
<dbReference type="AlphaFoldDB" id="A0A1U7LTX4"/>
<evidence type="ECO:0000313" key="4">
    <source>
        <dbReference type="EMBL" id="OLL26068.1"/>
    </source>
</evidence>
<dbReference type="InterPro" id="IPR029044">
    <property type="entry name" value="Nucleotide-diphossugar_trans"/>
</dbReference>
<organism evidence="4 5">
    <name type="scientific">Neolecta irregularis (strain DAH-3)</name>
    <dbReference type="NCBI Taxonomy" id="1198029"/>
    <lineage>
        <taxon>Eukaryota</taxon>
        <taxon>Fungi</taxon>
        <taxon>Dikarya</taxon>
        <taxon>Ascomycota</taxon>
        <taxon>Taphrinomycotina</taxon>
        <taxon>Neolectales</taxon>
        <taxon>Neolectaceae</taxon>
        <taxon>Neolecta</taxon>
    </lineage>
</organism>
<dbReference type="GO" id="GO:0016757">
    <property type="term" value="F:glycosyltransferase activity"/>
    <property type="evidence" value="ECO:0007669"/>
    <property type="project" value="UniProtKB-KW"/>
</dbReference>
<dbReference type="STRING" id="1198029.A0A1U7LTX4"/>
<reference evidence="4 5" key="1">
    <citation type="submission" date="2016-04" db="EMBL/GenBank/DDBJ databases">
        <title>Evolutionary innovation and constraint leading to complex multicellularity in the Ascomycota.</title>
        <authorList>
            <person name="Cisse O."/>
            <person name="Nguyen A."/>
            <person name="Hewitt D.A."/>
            <person name="Jedd G."/>
            <person name="Stajich J.E."/>
        </authorList>
    </citation>
    <scope>NUCLEOTIDE SEQUENCE [LARGE SCALE GENOMIC DNA]</scope>
    <source>
        <strain evidence="4 5">DAH-3</strain>
    </source>
</reference>
<gene>
    <name evidence="4" type="ORF">NEOLI_005176</name>
</gene>
<feature type="non-terminal residue" evidence="4">
    <location>
        <position position="293"/>
    </location>
</feature>
<evidence type="ECO:0000256" key="2">
    <source>
        <dbReference type="ARBA" id="ARBA00022676"/>
    </source>
</evidence>
<proteinExistence type="inferred from homology"/>
<dbReference type="PANTHER" id="PTHR31306:SF4">
    <property type="entry name" value="ALPHA-1,2-GALACTOSYLTRANSFERASE"/>
    <property type="match status" value="1"/>
</dbReference>
<keyword evidence="3 4" id="KW-0808">Transferase</keyword>
<keyword evidence="5" id="KW-1185">Reference proteome</keyword>
<dbReference type="Proteomes" id="UP000186594">
    <property type="component" value="Unassembled WGS sequence"/>
</dbReference>
<dbReference type="EMBL" id="LXFE01000245">
    <property type="protein sequence ID" value="OLL26068.1"/>
    <property type="molecule type" value="Genomic_DNA"/>
</dbReference>
<comment type="similarity">
    <text evidence="1">Belongs to the glycosyltransferase 34 family.</text>
</comment>
<dbReference type="PANTHER" id="PTHR31306">
    <property type="entry name" value="ALPHA-1,6-MANNOSYLTRANSFERASE MNN11-RELATED"/>
    <property type="match status" value="1"/>
</dbReference>
<dbReference type="OrthoDB" id="205108at2759"/>
<accession>A0A1U7LTX4</accession>
<name>A0A1U7LTX4_NEOID</name>
<evidence type="ECO:0000256" key="3">
    <source>
        <dbReference type="ARBA" id="ARBA00022679"/>
    </source>
</evidence>
<keyword evidence="2 4" id="KW-0328">Glycosyltransferase</keyword>
<protein>
    <submittedName>
        <fullName evidence="4">Putative alpha-1,2-galactosyltransferase gmh1</fullName>
    </submittedName>
</protein>
<evidence type="ECO:0000313" key="5">
    <source>
        <dbReference type="Proteomes" id="UP000186594"/>
    </source>
</evidence>
<dbReference type="GO" id="GO:0006487">
    <property type="term" value="P:protein N-linked glycosylation"/>
    <property type="evidence" value="ECO:0007669"/>
    <property type="project" value="TreeGrafter"/>
</dbReference>
<dbReference type="Gene3D" id="3.90.550.10">
    <property type="entry name" value="Spore Coat Polysaccharide Biosynthesis Protein SpsA, Chain A"/>
    <property type="match status" value="1"/>
</dbReference>